<dbReference type="Gene3D" id="1.20.1250.20">
    <property type="entry name" value="MFS general substrate transporter like domains"/>
    <property type="match status" value="2"/>
</dbReference>
<evidence type="ECO:0000256" key="1">
    <source>
        <dbReference type="ARBA" id="ARBA00004141"/>
    </source>
</evidence>
<dbReference type="RefSeq" id="WP_061163320.1">
    <property type="nucleotide sequence ID" value="NZ_FCOI02000024.1"/>
</dbReference>
<dbReference type="EMBL" id="FCOI02000024">
    <property type="protein sequence ID" value="SAK82367.1"/>
    <property type="molecule type" value="Genomic_DNA"/>
</dbReference>
<evidence type="ECO:0000256" key="3">
    <source>
        <dbReference type="ARBA" id="ARBA00022692"/>
    </source>
</evidence>
<accession>A0A158CLG6</accession>
<dbReference type="InterPro" id="IPR011701">
    <property type="entry name" value="MFS"/>
</dbReference>
<feature type="transmembrane region" description="Helical" evidence="6">
    <location>
        <begin position="21"/>
        <end position="39"/>
    </location>
</feature>
<evidence type="ECO:0000256" key="6">
    <source>
        <dbReference type="SAM" id="Phobius"/>
    </source>
</evidence>
<feature type="transmembrane region" description="Helical" evidence="6">
    <location>
        <begin position="149"/>
        <end position="174"/>
    </location>
</feature>
<keyword evidence="3 6" id="KW-0812">Transmembrane</keyword>
<feature type="transmembrane region" description="Helical" evidence="6">
    <location>
        <begin position="316"/>
        <end position="335"/>
    </location>
</feature>
<sequence>MTASRHETSDAQLQRETMSTVIRKISPFVGLLFFVAFLDRVNVSFAALTMKTDLALSDVAYGTGAGLFFIGYFLAEIPSNMMLERFGARRWLARIMISWGLVSVAMAFVQGEVSFYVLRFLLGLGEAGFYPGLMLYFTYWFPVQYRARVIGFLMFAIPIASFVGAPLSTGIMSIFDGSHGMPGWRWLFVIEGLPAVVLGFVTMRYLADNPLKARWLRDDQKSWLVNKLEGERSLATAHAKGGWLRAISNPKVLCVVLILALNGLATNGVNFWLPQLVKSFGLSTFQTGLVASIPYGCAGVVVVFWGLHSDLKRERVWHYAIAGWVAAAGLFIAGFTLNQPVLNIAALTLAVIGVNATQPAFWTMTGLVLASTNATAVGFAFVNSLGNLTGYVGPVLVGWLKQSTGSFGTALLVLGCTTVVMGALPFTLRRYIVEQERGGDALAQETSKGRNDAAAVSCTTRESV</sequence>
<dbReference type="GO" id="GO:0022857">
    <property type="term" value="F:transmembrane transporter activity"/>
    <property type="evidence" value="ECO:0007669"/>
    <property type="project" value="InterPro"/>
</dbReference>
<gene>
    <name evidence="8" type="ORF">AWB76_05629</name>
</gene>
<dbReference type="Proteomes" id="UP000054624">
    <property type="component" value="Unassembled WGS sequence"/>
</dbReference>
<dbReference type="InterPro" id="IPR036259">
    <property type="entry name" value="MFS_trans_sf"/>
</dbReference>
<reference evidence="9" key="1">
    <citation type="submission" date="2016-01" db="EMBL/GenBank/DDBJ databases">
        <authorList>
            <person name="Peeters Charlotte."/>
        </authorList>
    </citation>
    <scope>NUCLEOTIDE SEQUENCE [LARGE SCALE GENOMIC DNA]</scope>
</reference>
<evidence type="ECO:0000259" key="7">
    <source>
        <dbReference type="PROSITE" id="PS50850"/>
    </source>
</evidence>
<dbReference type="AlphaFoldDB" id="A0A158CLG6"/>
<proteinExistence type="predicted"/>
<feature type="transmembrane region" description="Helical" evidence="6">
    <location>
        <begin position="59"/>
        <end position="79"/>
    </location>
</feature>
<feature type="transmembrane region" description="Helical" evidence="6">
    <location>
        <begin position="406"/>
        <end position="428"/>
    </location>
</feature>
<evidence type="ECO:0000256" key="4">
    <source>
        <dbReference type="ARBA" id="ARBA00022989"/>
    </source>
</evidence>
<feature type="transmembrane region" description="Helical" evidence="6">
    <location>
        <begin position="252"/>
        <end position="273"/>
    </location>
</feature>
<dbReference type="GO" id="GO:0016020">
    <property type="term" value="C:membrane"/>
    <property type="evidence" value="ECO:0007669"/>
    <property type="project" value="UniProtKB-SubCell"/>
</dbReference>
<feature type="domain" description="Major facilitator superfamily (MFS) profile" evidence="7">
    <location>
        <begin position="25"/>
        <end position="433"/>
    </location>
</feature>
<dbReference type="CDD" id="cd17319">
    <property type="entry name" value="MFS_ExuT_GudP_like"/>
    <property type="match status" value="1"/>
</dbReference>
<feature type="transmembrane region" description="Helical" evidence="6">
    <location>
        <begin position="374"/>
        <end position="400"/>
    </location>
</feature>
<evidence type="ECO:0000256" key="2">
    <source>
        <dbReference type="ARBA" id="ARBA00022448"/>
    </source>
</evidence>
<feature type="transmembrane region" description="Helical" evidence="6">
    <location>
        <begin position="285"/>
        <end position="307"/>
    </location>
</feature>
<feature type="transmembrane region" description="Helical" evidence="6">
    <location>
        <begin position="115"/>
        <end position="137"/>
    </location>
</feature>
<keyword evidence="9" id="KW-1185">Reference proteome</keyword>
<comment type="subcellular location">
    <subcellularLocation>
        <location evidence="1">Membrane</location>
        <topology evidence="1">Multi-pass membrane protein</topology>
    </subcellularLocation>
</comment>
<dbReference type="STRING" id="1777137.AWB76_05629"/>
<name>A0A158CLG6_9BURK</name>
<keyword evidence="4 6" id="KW-1133">Transmembrane helix</keyword>
<dbReference type="FunFam" id="1.20.1250.20:FF:000018">
    <property type="entry name" value="MFS transporter permease"/>
    <property type="match status" value="1"/>
</dbReference>
<organism evidence="8 9">
    <name type="scientific">Caballeronia temeraria</name>
    <dbReference type="NCBI Taxonomy" id="1777137"/>
    <lineage>
        <taxon>Bacteria</taxon>
        <taxon>Pseudomonadati</taxon>
        <taxon>Pseudomonadota</taxon>
        <taxon>Betaproteobacteria</taxon>
        <taxon>Burkholderiales</taxon>
        <taxon>Burkholderiaceae</taxon>
        <taxon>Caballeronia</taxon>
    </lineage>
</organism>
<dbReference type="PROSITE" id="PS50850">
    <property type="entry name" value="MFS"/>
    <property type="match status" value="1"/>
</dbReference>
<keyword evidence="2" id="KW-0813">Transport</keyword>
<evidence type="ECO:0000313" key="9">
    <source>
        <dbReference type="Proteomes" id="UP000054624"/>
    </source>
</evidence>
<dbReference type="InterPro" id="IPR020846">
    <property type="entry name" value="MFS_dom"/>
</dbReference>
<feature type="transmembrane region" description="Helical" evidence="6">
    <location>
        <begin position="91"/>
        <end position="109"/>
    </location>
</feature>
<dbReference type="PANTHER" id="PTHR43791:SF36">
    <property type="entry name" value="TRANSPORTER, PUTATIVE (AFU_ORTHOLOGUE AFUA_6G08340)-RELATED"/>
    <property type="match status" value="1"/>
</dbReference>
<dbReference type="Pfam" id="PF07690">
    <property type="entry name" value="MFS_1"/>
    <property type="match status" value="1"/>
</dbReference>
<dbReference type="OrthoDB" id="5441967at2"/>
<keyword evidence="5 6" id="KW-0472">Membrane</keyword>
<protein>
    <submittedName>
        <fullName evidence="8">Major facilitator transporter</fullName>
    </submittedName>
</protein>
<evidence type="ECO:0000256" key="5">
    <source>
        <dbReference type="ARBA" id="ARBA00023136"/>
    </source>
</evidence>
<dbReference type="SUPFAM" id="SSF103473">
    <property type="entry name" value="MFS general substrate transporter"/>
    <property type="match status" value="1"/>
</dbReference>
<dbReference type="PANTHER" id="PTHR43791">
    <property type="entry name" value="PERMEASE-RELATED"/>
    <property type="match status" value="1"/>
</dbReference>
<feature type="transmembrane region" description="Helical" evidence="6">
    <location>
        <begin position="341"/>
        <end position="362"/>
    </location>
</feature>
<evidence type="ECO:0000313" key="8">
    <source>
        <dbReference type="EMBL" id="SAK82367.1"/>
    </source>
</evidence>
<feature type="transmembrane region" description="Helical" evidence="6">
    <location>
        <begin position="186"/>
        <end position="207"/>
    </location>
</feature>